<dbReference type="Proteomes" id="UP000015106">
    <property type="component" value="Chromosome 4"/>
</dbReference>
<sequence length="74" mass="7622">MATTAPKKVEELLVDAACAIRIAVGLFPASTSWKYTLNLVRSPAAEAGLSIAAAAAAHRRRSNALLPAMVDGSS</sequence>
<proteinExistence type="predicted"/>
<evidence type="ECO:0000313" key="2">
    <source>
        <dbReference type="Proteomes" id="UP000015106"/>
    </source>
</evidence>
<evidence type="ECO:0000313" key="1">
    <source>
        <dbReference type="EnsemblPlants" id="TuG1812G0400000900.01.T01.cds337342"/>
    </source>
</evidence>
<keyword evidence="2" id="KW-1185">Reference proteome</keyword>
<accession>A0A8R7Q1Y1</accession>
<reference evidence="2" key="1">
    <citation type="journal article" date="2013" name="Nature">
        <title>Draft genome of the wheat A-genome progenitor Triticum urartu.</title>
        <authorList>
            <person name="Ling H.Q."/>
            <person name="Zhao S."/>
            <person name="Liu D."/>
            <person name="Wang J."/>
            <person name="Sun H."/>
            <person name="Zhang C."/>
            <person name="Fan H."/>
            <person name="Li D."/>
            <person name="Dong L."/>
            <person name="Tao Y."/>
            <person name="Gao C."/>
            <person name="Wu H."/>
            <person name="Li Y."/>
            <person name="Cui Y."/>
            <person name="Guo X."/>
            <person name="Zheng S."/>
            <person name="Wang B."/>
            <person name="Yu K."/>
            <person name="Liang Q."/>
            <person name="Yang W."/>
            <person name="Lou X."/>
            <person name="Chen J."/>
            <person name="Feng M."/>
            <person name="Jian J."/>
            <person name="Zhang X."/>
            <person name="Luo G."/>
            <person name="Jiang Y."/>
            <person name="Liu J."/>
            <person name="Wang Z."/>
            <person name="Sha Y."/>
            <person name="Zhang B."/>
            <person name="Wu H."/>
            <person name="Tang D."/>
            <person name="Shen Q."/>
            <person name="Xue P."/>
            <person name="Zou S."/>
            <person name="Wang X."/>
            <person name="Liu X."/>
            <person name="Wang F."/>
            <person name="Yang Y."/>
            <person name="An X."/>
            <person name="Dong Z."/>
            <person name="Zhang K."/>
            <person name="Zhang X."/>
            <person name="Luo M.C."/>
            <person name="Dvorak J."/>
            <person name="Tong Y."/>
            <person name="Wang J."/>
            <person name="Yang H."/>
            <person name="Li Z."/>
            <person name="Wang D."/>
            <person name="Zhang A."/>
            <person name="Wang J."/>
        </authorList>
    </citation>
    <scope>NUCLEOTIDE SEQUENCE</scope>
    <source>
        <strain evidence="2">cv. G1812</strain>
    </source>
</reference>
<reference evidence="1" key="2">
    <citation type="submission" date="2018-03" db="EMBL/GenBank/DDBJ databases">
        <title>The Triticum urartu genome reveals the dynamic nature of wheat genome evolution.</title>
        <authorList>
            <person name="Ling H."/>
            <person name="Ma B."/>
            <person name="Shi X."/>
            <person name="Liu H."/>
            <person name="Dong L."/>
            <person name="Sun H."/>
            <person name="Cao Y."/>
            <person name="Gao Q."/>
            <person name="Zheng S."/>
            <person name="Li Y."/>
            <person name="Yu Y."/>
            <person name="Du H."/>
            <person name="Qi M."/>
            <person name="Li Y."/>
            <person name="Yu H."/>
            <person name="Cui Y."/>
            <person name="Wang N."/>
            <person name="Chen C."/>
            <person name="Wu H."/>
            <person name="Zhao Y."/>
            <person name="Zhang J."/>
            <person name="Li Y."/>
            <person name="Zhou W."/>
            <person name="Zhang B."/>
            <person name="Hu W."/>
            <person name="Eijk M."/>
            <person name="Tang J."/>
            <person name="Witsenboer H."/>
            <person name="Zhao S."/>
            <person name="Li Z."/>
            <person name="Zhang A."/>
            <person name="Wang D."/>
            <person name="Liang C."/>
        </authorList>
    </citation>
    <scope>NUCLEOTIDE SEQUENCE [LARGE SCALE GENOMIC DNA]</scope>
    <source>
        <strain evidence="1">cv. G1812</strain>
    </source>
</reference>
<reference evidence="1" key="3">
    <citation type="submission" date="2022-06" db="UniProtKB">
        <authorList>
            <consortium name="EnsemblPlants"/>
        </authorList>
    </citation>
    <scope>IDENTIFICATION</scope>
</reference>
<name>A0A8R7Q1Y1_TRIUA</name>
<dbReference type="AlphaFoldDB" id="A0A8R7Q1Y1"/>
<protein>
    <submittedName>
        <fullName evidence="1">Uncharacterized protein</fullName>
    </submittedName>
</protein>
<organism evidence="1 2">
    <name type="scientific">Triticum urartu</name>
    <name type="common">Red wild einkorn</name>
    <name type="synonym">Crithodium urartu</name>
    <dbReference type="NCBI Taxonomy" id="4572"/>
    <lineage>
        <taxon>Eukaryota</taxon>
        <taxon>Viridiplantae</taxon>
        <taxon>Streptophyta</taxon>
        <taxon>Embryophyta</taxon>
        <taxon>Tracheophyta</taxon>
        <taxon>Spermatophyta</taxon>
        <taxon>Magnoliopsida</taxon>
        <taxon>Liliopsida</taxon>
        <taxon>Poales</taxon>
        <taxon>Poaceae</taxon>
        <taxon>BOP clade</taxon>
        <taxon>Pooideae</taxon>
        <taxon>Triticodae</taxon>
        <taxon>Triticeae</taxon>
        <taxon>Triticinae</taxon>
        <taxon>Triticum</taxon>
    </lineage>
</organism>
<dbReference type="EnsemblPlants" id="TuG1812G0400000900.01.T01">
    <property type="protein sequence ID" value="TuG1812G0400000900.01.T01.cds337342"/>
    <property type="gene ID" value="TuG1812G0400000900.01"/>
</dbReference>
<dbReference type="Gramene" id="TuG1812G0400000900.01.T01">
    <property type="protein sequence ID" value="TuG1812G0400000900.01.T01.cds337342"/>
    <property type="gene ID" value="TuG1812G0400000900.01"/>
</dbReference>